<dbReference type="PROSITE" id="PS00216">
    <property type="entry name" value="SUGAR_TRANSPORT_1"/>
    <property type="match status" value="2"/>
</dbReference>
<proteinExistence type="predicted"/>
<reference evidence="9" key="1">
    <citation type="submission" date="2018-05" db="EMBL/GenBank/DDBJ databases">
        <authorList>
            <person name="Lanie J.A."/>
            <person name="Ng W.-L."/>
            <person name="Kazmierczak K.M."/>
            <person name="Andrzejewski T.M."/>
            <person name="Davidsen T.M."/>
            <person name="Wayne K.J."/>
            <person name="Tettelin H."/>
            <person name="Glass J.I."/>
            <person name="Rusch D."/>
            <person name="Podicherti R."/>
            <person name="Tsui H.-C.T."/>
            <person name="Winkler M.E."/>
        </authorList>
    </citation>
    <scope>NUCLEOTIDE SEQUENCE</scope>
</reference>
<feature type="transmembrane region" description="Helical" evidence="7">
    <location>
        <begin position="134"/>
        <end position="156"/>
    </location>
</feature>
<dbReference type="CDD" id="cd17325">
    <property type="entry name" value="MFS_MdtG_SLC18_like"/>
    <property type="match status" value="1"/>
</dbReference>
<dbReference type="InterPro" id="IPR011701">
    <property type="entry name" value="MFS"/>
</dbReference>
<sequence length="371" mass="39966">VTGEGKFTRQSLILPVYLPAFLLSFGNGVVAPTLSLYIKSFNLSYTMTTFVIAVSVIGNIPAGILLERIGRKPAMLIGTIVLSLSTLGIGFAHHVAELIIYQLIGGIGIALWGLSRHAYMTDVIPVEERGRSIALFGGINRIGTFTGQVSSIFLGTSLRTPFFVYAVASISTAFLCAFFIVEIQRDIEMKHPSSSHMERLLVLLKTNYKLLTTAGIGQICVQTIRRGRTIIIPLYASKVIGLTPQSIRFIVMFSSSVDMLMFPIAGFIMDKLGRKYAMVPGFTIFASGIFILGYANSFVFLLVAAIIIGFGNGLCSGTMMTLGADLAPSTGVGEFLSMWRFIGNFGGAVGPLMVGNIADIWDLKISCLALA</sequence>
<feature type="transmembrane region" description="Helical" evidence="7">
    <location>
        <begin position="44"/>
        <end position="66"/>
    </location>
</feature>
<dbReference type="Gene3D" id="1.20.1250.20">
    <property type="entry name" value="MFS general substrate transporter like domains"/>
    <property type="match status" value="1"/>
</dbReference>
<evidence type="ECO:0000256" key="1">
    <source>
        <dbReference type="ARBA" id="ARBA00004651"/>
    </source>
</evidence>
<feature type="transmembrane region" description="Helical" evidence="7">
    <location>
        <begin position="12"/>
        <end position="38"/>
    </location>
</feature>
<evidence type="ECO:0000256" key="7">
    <source>
        <dbReference type="SAM" id="Phobius"/>
    </source>
</evidence>
<dbReference type="GO" id="GO:0005886">
    <property type="term" value="C:plasma membrane"/>
    <property type="evidence" value="ECO:0007669"/>
    <property type="project" value="UniProtKB-SubCell"/>
</dbReference>
<dbReference type="PANTHER" id="PTHR23517">
    <property type="entry name" value="RESISTANCE PROTEIN MDTM, PUTATIVE-RELATED-RELATED"/>
    <property type="match status" value="1"/>
</dbReference>
<comment type="subcellular location">
    <subcellularLocation>
        <location evidence="1">Cell membrane</location>
        <topology evidence="1">Multi-pass membrane protein</topology>
    </subcellularLocation>
</comment>
<organism evidence="9">
    <name type="scientific">marine metagenome</name>
    <dbReference type="NCBI Taxonomy" id="408172"/>
    <lineage>
        <taxon>unclassified sequences</taxon>
        <taxon>metagenomes</taxon>
        <taxon>ecological metagenomes</taxon>
    </lineage>
</organism>
<feature type="transmembrane region" description="Helical" evidence="7">
    <location>
        <begin position="281"/>
        <end position="310"/>
    </location>
</feature>
<dbReference type="GO" id="GO:0022857">
    <property type="term" value="F:transmembrane transporter activity"/>
    <property type="evidence" value="ECO:0007669"/>
    <property type="project" value="InterPro"/>
</dbReference>
<feature type="non-terminal residue" evidence="9">
    <location>
        <position position="1"/>
    </location>
</feature>
<dbReference type="PROSITE" id="PS50850">
    <property type="entry name" value="MFS"/>
    <property type="match status" value="1"/>
</dbReference>
<evidence type="ECO:0000259" key="8">
    <source>
        <dbReference type="PROSITE" id="PS50850"/>
    </source>
</evidence>
<dbReference type="EMBL" id="UINC01031822">
    <property type="protein sequence ID" value="SVB18479.1"/>
    <property type="molecule type" value="Genomic_DNA"/>
</dbReference>
<name>A0A382BXZ3_9ZZZZ</name>
<evidence type="ECO:0000256" key="6">
    <source>
        <dbReference type="ARBA" id="ARBA00023136"/>
    </source>
</evidence>
<dbReference type="InterPro" id="IPR050171">
    <property type="entry name" value="MFS_Transporters"/>
</dbReference>
<evidence type="ECO:0000256" key="4">
    <source>
        <dbReference type="ARBA" id="ARBA00022692"/>
    </source>
</evidence>
<keyword evidence="6 7" id="KW-0472">Membrane</keyword>
<dbReference type="AlphaFoldDB" id="A0A382BXZ3"/>
<feature type="transmembrane region" description="Helical" evidence="7">
    <location>
        <begin position="73"/>
        <end position="92"/>
    </location>
</feature>
<accession>A0A382BXZ3</accession>
<dbReference type="InterPro" id="IPR005829">
    <property type="entry name" value="Sugar_transporter_CS"/>
</dbReference>
<evidence type="ECO:0000256" key="5">
    <source>
        <dbReference type="ARBA" id="ARBA00022989"/>
    </source>
</evidence>
<dbReference type="Pfam" id="PF07690">
    <property type="entry name" value="MFS_1"/>
    <property type="match status" value="1"/>
</dbReference>
<keyword evidence="5 7" id="KW-1133">Transmembrane helix</keyword>
<dbReference type="InterPro" id="IPR036259">
    <property type="entry name" value="MFS_trans_sf"/>
</dbReference>
<feature type="transmembrane region" description="Helical" evidence="7">
    <location>
        <begin position="162"/>
        <end position="181"/>
    </location>
</feature>
<protein>
    <recommendedName>
        <fullName evidence="8">Major facilitator superfamily (MFS) profile domain-containing protein</fullName>
    </recommendedName>
</protein>
<dbReference type="PANTHER" id="PTHR23517:SF3">
    <property type="entry name" value="INTEGRAL MEMBRANE TRANSPORT PROTEIN"/>
    <property type="match status" value="1"/>
</dbReference>
<evidence type="ECO:0000256" key="3">
    <source>
        <dbReference type="ARBA" id="ARBA00022475"/>
    </source>
</evidence>
<keyword evidence="2" id="KW-0813">Transport</keyword>
<keyword evidence="3" id="KW-1003">Cell membrane</keyword>
<dbReference type="SUPFAM" id="SSF103473">
    <property type="entry name" value="MFS general substrate transporter"/>
    <property type="match status" value="1"/>
</dbReference>
<keyword evidence="4 7" id="KW-0812">Transmembrane</keyword>
<evidence type="ECO:0000256" key="2">
    <source>
        <dbReference type="ARBA" id="ARBA00022448"/>
    </source>
</evidence>
<feature type="non-terminal residue" evidence="9">
    <location>
        <position position="371"/>
    </location>
</feature>
<evidence type="ECO:0000313" key="9">
    <source>
        <dbReference type="EMBL" id="SVB18479.1"/>
    </source>
</evidence>
<feature type="transmembrane region" description="Helical" evidence="7">
    <location>
        <begin position="98"/>
        <end position="114"/>
    </location>
</feature>
<feature type="domain" description="Major facilitator superfamily (MFS) profile" evidence="8">
    <location>
        <begin position="1"/>
        <end position="371"/>
    </location>
</feature>
<gene>
    <name evidence="9" type="ORF">METZ01_LOCUS171333</name>
</gene>
<dbReference type="InterPro" id="IPR020846">
    <property type="entry name" value="MFS_dom"/>
</dbReference>